<dbReference type="EMBL" id="CP097320">
    <property type="protein sequence ID" value="UQX11337.1"/>
    <property type="molecule type" value="Genomic_DNA"/>
</dbReference>
<feature type="transmembrane region" description="Helical" evidence="5">
    <location>
        <begin position="77"/>
        <end position="98"/>
    </location>
</feature>
<keyword evidence="4 5" id="KW-0472">Membrane</keyword>
<comment type="subcellular location">
    <subcellularLocation>
        <location evidence="1">Endomembrane system</location>
        <topology evidence="1">Multi-pass membrane protein</topology>
    </subcellularLocation>
</comment>
<sequence>MIAPTGEAGLQAERTQLSWERTAIGFLAIGMLILLRHKELPFPGRSVAATMAFALTIVVVLIGKARSSGAMTARTGILAVGYATVGLAITVGVLILSVEA</sequence>
<dbReference type="InterPro" id="IPR003807">
    <property type="entry name" value="DUF202"/>
</dbReference>
<keyword evidence="2 5" id="KW-0812">Transmembrane</keyword>
<evidence type="ECO:0000256" key="4">
    <source>
        <dbReference type="ARBA" id="ARBA00023136"/>
    </source>
</evidence>
<keyword evidence="3 5" id="KW-1133">Transmembrane helix</keyword>
<proteinExistence type="predicted"/>
<reference evidence="7" key="1">
    <citation type="submission" date="2022-05" db="EMBL/GenBank/DDBJ databases">
        <title>A methanotrophic Mycobacterium dominates a cave microbial ecosystem.</title>
        <authorList>
            <person name="Van Spanning R.J.M."/>
            <person name="Guan Q."/>
            <person name="Melkonian C."/>
            <person name="Gallant J."/>
            <person name="Polerecky L."/>
            <person name="Flot J.-F."/>
            <person name="Brandt B.W."/>
            <person name="Braster M."/>
            <person name="Iturbe Espinoza P."/>
            <person name="Aerts J."/>
            <person name="Meima-Franke M."/>
            <person name="Piersma S.R."/>
            <person name="Bunduc C."/>
            <person name="Ummels R."/>
            <person name="Pain A."/>
            <person name="Fleming E.J."/>
            <person name="van der Wel N."/>
            <person name="Gherman V.D."/>
            <person name="Sarbu S.M."/>
            <person name="Bodelier P.L.E."/>
            <person name="Bitter W."/>
        </authorList>
    </citation>
    <scope>NUCLEOTIDE SEQUENCE</scope>
    <source>
        <strain evidence="7">Sulfur Cave</strain>
    </source>
</reference>
<evidence type="ECO:0000313" key="8">
    <source>
        <dbReference type="Proteomes" id="UP001056610"/>
    </source>
</evidence>
<name>A0ABY4QJZ7_9MYCO</name>
<dbReference type="RefSeq" id="WP_219067580.1">
    <property type="nucleotide sequence ID" value="NZ_CAJUXY010000022.1"/>
</dbReference>
<feature type="domain" description="DUF202" evidence="6">
    <location>
        <begin position="9"/>
        <end position="66"/>
    </location>
</feature>
<feature type="transmembrane region" description="Helical" evidence="5">
    <location>
        <begin position="18"/>
        <end position="35"/>
    </location>
</feature>
<gene>
    <name evidence="7" type="ORF">M5I08_02025</name>
</gene>
<evidence type="ECO:0000256" key="2">
    <source>
        <dbReference type="ARBA" id="ARBA00022692"/>
    </source>
</evidence>
<evidence type="ECO:0000256" key="3">
    <source>
        <dbReference type="ARBA" id="ARBA00022989"/>
    </source>
</evidence>
<evidence type="ECO:0000259" key="6">
    <source>
        <dbReference type="Pfam" id="PF02656"/>
    </source>
</evidence>
<accession>A0ABY4QJZ7</accession>
<evidence type="ECO:0000313" key="7">
    <source>
        <dbReference type="EMBL" id="UQX11337.1"/>
    </source>
</evidence>
<dbReference type="Pfam" id="PF02656">
    <property type="entry name" value="DUF202"/>
    <property type="match status" value="1"/>
</dbReference>
<keyword evidence="8" id="KW-1185">Reference proteome</keyword>
<protein>
    <submittedName>
        <fullName evidence="7">DUF202 domain-containing protein</fullName>
    </submittedName>
</protein>
<dbReference type="Proteomes" id="UP001056610">
    <property type="component" value="Chromosome"/>
</dbReference>
<feature type="transmembrane region" description="Helical" evidence="5">
    <location>
        <begin position="47"/>
        <end position="65"/>
    </location>
</feature>
<evidence type="ECO:0000256" key="5">
    <source>
        <dbReference type="SAM" id="Phobius"/>
    </source>
</evidence>
<evidence type="ECO:0000256" key="1">
    <source>
        <dbReference type="ARBA" id="ARBA00004127"/>
    </source>
</evidence>
<organism evidence="7 8">
    <name type="scientific">Candidatus Mycobacterium methanotrophicum</name>
    <dbReference type="NCBI Taxonomy" id="2943498"/>
    <lineage>
        <taxon>Bacteria</taxon>
        <taxon>Bacillati</taxon>
        <taxon>Actinomycetota</taxon>
        <taxon>Actinomycetes</taxon>
        <taxon>Mycobacteriales</taxon>
        <taxon>Mycobacteriaceae</taxon>
        <taxon>Mycobacterium</taxon>
    </lineage>
</organism>